<dbReference type="CDD" id="cd11614">
    <property type="entry name" value="SAF_CpaB_FlgA_like"/>
    <property type="match status" value="1"/>
</dbReference>
<accession>A0A938BMC3</accession>
<dbReference type="EMBL" id="VGJX01000908">
    <property type="protein sequence ID" value="MBM3276201.1"/>
    <property type="molecule type" value="Genomic_DNA"/>
</dbReference>
<dbReference type="InterPro" id="IPR031571">
    <property type="entry name" value="RcpC_dom"/>
</dbReference>
<feature type="non-terminal residue" evidence="2">
    <location>
        <position position="1"/>
    </location>
</feature>
<evidence type="ECO:0000259" key="1">
    <source>
        <dbReference type="SMART" id="SM00858"/>
    </source>
</evidence>
<dbReference type="InterPro" id="IPR017592">
    <property type="entry name" value="Pilus_assmbl_Flp-typ_CpaB"/>
</dbReference>
<feature type="domain" description="SAF" evidence="1">
    <location>
        <begin position="1"/>
        <end position="62"/>
    </location>
</feature>
<dbReference type="AlphaFoldDB" id="A0A938BMC3"/>
<dbReference type="SMART" id="SM00858">
    <property type="entry name" value="SAF"/>
    <property type="match status" value="1"/>
</dbReference>
<evidence type="ECO:0000313" key="3">
    <source>
        <dbReference type="Proteomes" id="UP000703893"/>
    </source>
</evidence>
<name>A0A938BMC3_9BACT</name>
<dbReference type="Pfam" id="PF08666">
    <property type="entry name" value="SAF"/>
    <property type="match status" value="1"/>
</dbReference>
<sequence length="251" mass="26065">PVVVVKEPVPAGRKIEPAQIARTLRPAAHVPRGALADLSAASGRVAKADLLPGEVVLEARLFPPGRSEDRPQVLPVPPGKRAVTVAVDEVVGVAGFVMPGTFVDVVGTMDVEGQANTRVILQRIQVLAIAQDAKRKGDAPEAEAEVVSSATLAVTPQEAQGLILAADRGKIRLAMRGSKEEAPVVLAPITPANLVGKPAAPKARSSAPGVVTRTVHVVKPAPKREGPANPPPAGILVFRGTSAETVYRDDR</sequence>
<organism evidence="2 3">
    <name type="scientific">Candidatus Tanganyikabacteria bacterium</name>
    <dbReference type="NCBI Taxonomy" id="2961651"/>
    <lineage>
        <taxon>Bacteria</taxon>
        <taxon>Bacillati</taxon>
        <taxon>Candidatus Sericytochromatia</taxon>
        <taxon>Candidatus Tanganyikabacteria</taxon>
    </lineage>
</organism>
<reference evidence="2 3" key="1">
    <citation type="submission" date="2019-03" db="EMBL/GenBank/DDBJ databases">
        <title>Lake Tanganyika Metagenome-Assembled Genomes (MAGs).</title>
        <authorList>
            <person name="Tran P."/>
        </authorList>
    </citation>
    <scope>NUCLEOTIDE SEQUENCE [LARGE SCALE GENOMIC DNA]</scope>
    <source>
        <strain evidence="2">K_DeepCast_65m_m2_236</strain>
    </source>
</reference>
<dbReference type="Proteomes" id="UP000703893">
    <property type="component" value="Unassembled WGS sequence"/>
</dbReference>
<protein>
    <submittedName>
        <fullName evidence="2">Flp pilus assembly protein CpaB</fullName>
    </submittedName>
</protein>
<dbReference type="Gene3D" id="3.90.1210.10">
    <property type="entry name" value="Antifreeze-like/N-acetylneuraminic acid synthase C-terminal domain"/>
    <property type="match status" value="1"/>
</dbReference>
<dbReference type="NCBIfam" id="TIGR03177">
    <property type="entry name" value="pilus_cpaB"/>
    <property type="match status" value="1"/>
</dbReference>
<dbReference type="InterPro" id="IPR013974">
    <property type="entry name" value="SAF"/>
</dbReference>
<comment type="caution">
    <text evidence="2">The sequence shown here is derived from an EMBL/GenBank/DDBJ whole genome shotgun (WGS) entry which is preliminary data.</text>
</comment>
<dbReference type="Pfam" id="PF16976">
    <property type="entry name" value="RcpC"/>
    <property type="match status" value="1"/>
</dbReference>
<gene>
    <name evidence="2" type="primary">cpaB</name>
    <name evidence="2" type="ORF">FJZ00_13690</name>
</gene>
<evidence type="ECO:0000313" key="2">
    <source>
        <dbReference type="EMBL" id="MBM3276201.1"/>
    </source>
</evidence>
<proteinExistence type="predicted"/>